<dbReference type="PANTHER" id="PTHR35342">
    <property type="entry name" value="TRICARBOXYLIC TRANSPORT PROTEIN"/>
    <property type="match status" value="1"/>
</dbReference>
<proteinExistence type="predicted"/>
<feature type="transmembrane region" description="Helical" evidence="2">
    <location>
        <begin position="259"/>
        <end position="282"/>
    </location>
</feature>
<feature type="transmembrane region" description="Helical" evidence="2">
    <location>
        <begin position="462"/>
        <end position="487"/>
    </location>
</feature>
<feature type="region of interest" description="Disordered" evidence="1">
    <location>
        <begin position="501"/>
        <end position="544"/>
    </location>
</feature>
<dbReference type="AlphaFoldDB" id="A0A7Z0K9L8"/>
<dbReference type="EMBL" id="JACCFY010000001">
    <property type="protein sequence ID" value="NYJ77928.1"/>
    <property type="molecule type" value="Genomic_DNA"/>
</dbReference>
<dbReference type="RefSeq" id="WP_179541343.1">
    <property type="nucleotide sequence ID" value="NZ_BAAALL010000002.1"/>
</dbReference>
<evidence type="ECO:0000313" key="4">
    <source>
        <dbReference type="EMBL" id="NYJ77928.1"/>
    </source>
</evidence>
<feature type="transmembrane region" description="Helical" evidence="2">
    <location>
        <begin position="414"/>
        <end position="442"/>
    </location>
</feature>
<feature type="transmembrane region" description="Helical" evidence="2">
    <location>
        <begin position="110"/>
        <end position="133"/>
    </location>
</feature>
<sequence>MTDILAGLGHGFSVAFQPENLLFVLIGVTVGTLIGLIPGLGPVATIALLLPLTFSLDPAGAVMMLAGIYYGSMYGGRIPAILLRLPGDASAVVTTFDGYPLAQQGRAGPALGITAIGSFLGGTVAIIGLSFLAPTLAGVAKSVGSPDMFVLAAMGLLMIVFLGSGSKVKAIVSAALGVIVATIGLDPTTADPRLTYGSFELTAGVSIVAVAVGLFGIGEILYNAQQGFYGGLARSAIGRVLPTRADWLMTRMAILRSSIIGFFIGIIPGGGGTISAVVAYGAERRFSRHPEKFGKGAMDGLAATETADNSSSNSSFLPLLTLGVPPNPVLALIFGALLLHNITPGPQLIDEHPDVFWGVIASMYVGNILLLILNLPLIGLFVRLLRIPGGVMAPIILMVAVAGVYSVRNSMFDVLLAVIFGIVGYVLRTFNFGLGPFVLGFILGPLLEEHFRRSMVLSDGSFMIFLSRPIPLVLMTLLLAAIVWTVVDSRRKSMRPTIDQFQEAERAQGKDAETGSGIHPGTEGESRPEDEAQLRPGTDPRHDG</sequence>
<keyword evidence="5" id="KW-1185">Reference proteome</keyword>
<feature type="transmembrane region" description="Helical" evidence="2">
    <location>
        <begin position="387"/>
        <end position="407"/>
    </location>
</feature>
<feature type="compositionally biased region" description="Basic and acidic residues" evidence="1">
    <location>
        <begin position="503"/>
        <end position="513"/>
    </location>
</feature>
<dbReference type="InterPro" id="IPR002823">
    <property type="entry name" value="DUF112_TM"/>
</dbReference>
<dbReference type="Proteomes" id="UP000535437">
    <property type="component" value="Unassembled WGS sequence"/>
</dbReference>
<feature type="transmembrane region" description="Helical" evidence="2">
    <location>
        <begin position="170"/>
        <end position="189"/>
    </location>
</feature>
<feature type="transmembrane region" description="Helical" evidence="2">
    <location>
        <begin position="145"/>
        <end position="163"/>
    </location>
</feature>
<feature type="transmembrane region" description="Helical" evidence="2">
    <location>
        <begin position="46"/>
        <end position="70"/>
    </location>
</feature>
<reference evidence="4 5" key="1">
    <citation type="submission" date="2020-07" db="EMBL/GenBank/DDBJ databases">
        <title>Sequencing the genomes of 1000 actinobacteria strains.</title>
        <authorList>
            <person name="Klenk H.-P."/>
        </authorList>
    </citation>
    <scope>NUCLEOTIDE SEQUENCE [LARGE SCALE GENOMIC DNA]</scope>
    <source>
        <strain evidence="4 5">DSM 15475</strain>
    </source>
</reference>
<keyword evidence="2" id="KW-1133">Transmembrane helix</keyword>
<feature type="transmembrane region" description="Helical" evidence="2">
    <location>
        <begin position="324"/>
        <end position="343"/>
    </location>
</feature>
<dbReference type="Pfam" id="PF01970">
    <property type="entry name" value="TctA"/>
    <property type="match status" value="1"/>
</dbReference>
<keyword evidence="2" id="KW-0812">Transmembrane</keyword>
<organism evidence="4 5">
    <name type="scientific">Nesterenkonia xinjiangensis</name>
    <dbReference type="NCBI Taxonomy" id="225327"/>
    <lineage>
        <taxon>Bacteria</taxon>
        <taxon>Bacillati</taxon>
        <taxon>Actinomycetota</taxon>
        <taxon>Actinomycetes</taxon>
        <taxon>Micrococcales</taxon>
        <taxon>Micrococcaceae</taxon>
        <taxon>Nesterenkonia</taxon>
    </lineage>
</organism>
<feature type="transmembrane region" description="Helical" evidence="2">
    <location>
        <begin position="355"/>
        <end position="381"/>
    </location>
</feature>
<protein>
    <submittedName>
        <fullName evidence="4">Putative tricarboxylic transport membrane protein</fullName>
    </submittedName>
</protein>
<evidence type="ECO:0000256" key="1">
    <source>
        <dbReference type="SAM" id="MobiDB-lite"/>
    </source>
</evidence>
<evidence type="ECO:0000256" key="2">
    <source>
        <dbReference type="SAM" id="Phobius"/>
    </source>
</evidence>
<feature type="transmembrane region" description="Helical" evidence="2">
    <location>
        <begin position="21"/>
        <end position="40"/>
    </location>
</feature>
<gene>
    <name evidence="4" type="ORF">HNR09_001339</name>
</gene>
<feature type="compositionally biased region" description="Basic and acidic residues" evidence="1">
    <location>
        <begin position="522"/>
        <end position="544"/>
    </location>
</feature>
<feature type="domain" description="DUF112" evidence="3">
    <location>
        <begin position="21"/>
        <end position="439"/>
    </location>
</feature>
<evidence type="ECO:0000313" key="5">
    <source>
        <dbReference type="Proteomes" id="UP000535437"/>
    </source>
</evidence>
<comment type="caution">
    <text evidence="4">The sequence shown here is derived from an EMBL/GenBank/DDBJ whole genome shotgun (WGS) entry which is preliminary data.</text>
</comment>
<name>A0A7Z0K9L8_9MICC</name>
<evidence type="ECO:0000259" key="3">
    <source>
        <dbReference type="Pfam" id="PF01970"/>
    </source>
</evidence>
<keyword evidence="2" id="KW-0472">Membrane</keyword>
<dbReference type="PANTHER" id="PTHR35342:SF5">
    <property type="entry name" value="TRICARBOXYLIC TRANSPORT PROTEIN"/>
    <property type="match status" value="1"/>
</dbReference>
<accession>A0A7Z0K9L8</accession>
<feature type="transmembrane region" description="Helical" evidence="2">
    <location>
        <begin position="201"/>
        <end position="222"/>
    </location>
</feature>